<proteinExistence type="predicted"/>
<keyword evidence="10 13" id="KW-0472">Membrane</keyword>
<keyword evidence="3" id="KW-0813">Transport</keyword>
<dbReference type="GO" id="GO:0005886">
    <property type="term" value="C:plasma membrane"/>
    <property type="evidence" value="ECO:0007669"/>
    <property type="project" value="UniProtKB-SubCell"/>
</dbReference>
<feature type="domain" description="Ion transport" evidence="14">
    <location>
        <begin position="24"/>
        <end position="101"/>
    </location>
</feature>
<evidence type="ECO:0000313" key="17">
    <source>
        <dbReference type="RefSeq" id="XP_033531823.1"/>
    </source>
</evidence>
<dbReference type="InterPro" id="IPR031846">
    <property type="entry name" value="Hvcn1"/>
</dbReference>
<dbReference type="RefSeq" id="XP_033531823.1">
    <property type="nucleotide sequence ID" value="XM_033676620.1"/>
</dbReference>
<dbReference type="Pfam" id="PF00520">
    <property type="entry name" value="Ion_trans"/>
    <property type="match status" value="1"/>
</dbReference>
<evidence type="ECO:0000256" key="3">
    <source>
        <dbReference type="ARBA" id="ARBA00022448"/>
    </source>
</evidence>
<organism evidence="15">
    <name type="scientific">Eremomyces bilateralis CBS 781.70</name>
    <dbReference type="NCBI Taxonomy" id="1392243"/>
    <lineage>
        <taxon>Eukaryota</taxon>
        <taxon>Fungi</taxon>
        <taxon>Dikarya</taxon>
        <taxon>Ascomycota</taxon>
        <taxon>Pezizomycotina</taxon>
        <taxon>Dothideomycetes</taxon>
        <taxon>Dothideomycetes incertae sedis</taxon>
        <taxon>Eremomycetales</taxon>
        <taxon>Eremomycetaceae</taxon>
        <taxon>Eremomyces</taxon>
    </lineage>
</organism>
<reference evidence="17" key="3">
    <citation type="submission" date="2025-04" db="UniProtKB">
        <authorList>
            <consortium name="RefSeq"/>
        </authorList>
    </citation>
    <scope>IDENTIFICATION</scope>
    <source>
        <strain evidence="17">CBS 781.70</strain>
    </source>
</reference>
<keyword evidence="16" id="KW-1185">Reference proteome</keyword>
<dbReference type="Proteomes" id="UP000504638">
    <property type="component" value="Unplaced"/>
</dbReference>
<dbReference type="InterPro" id="IPR005821">
    <property type="entry name" value="Ion_trans_dom"/>
</dbReference>
<comment type="subcellular location">
    <subcellularLocation>
        <location evidence="1">Cell membrane</location>
        <topology evidence="1">Multi-pass membrane protein</topology>
    </subcellularLocation>
</comment>
<evidence type="ECO:0000256" key="12">
    <source>
        <dbReference type="ARBA" id="ARBA00031989"/>
    </source>
</evidence>
<keyword evidence="11" id="KW-0407">Ion channel</keyword>
<dbReference type="AlphaFoldDB" id="A0A6G1FWW3"/>
<gene>
    <name evidence="15 17" type="ORF">P152DRAFT_401692</name>
</gene>
<feature type="transmembrane region" description="Helical" evidence="13">
    <location>
        <begin position="29"/>
        <end position="48"/>
    </location>
</feature>
<evidence type="ECO:0000256" key="9">
    <source>
        <dbReference type="ARBA" id="ARBA00023065"/>
    </source>
</evidence>
<evidence type="ECO:0000256" key="1">
    <source>
        <dbReference type="ARBA" id="ARBA00004651"/>
    </source>
</evidence>
<evidence type="ECO:0000256" key="5">
    <source>
        <dbReference type="ARBA" id="ARBA00022692"/>
    </source>
</evidence>
<dbReference type="Gene3D" id="1.20.120.350">
    <property type="entry name" value="Voltage-gated potassium channels. Chain C"/>
    <property type="match status" value="1"/>
</dbReference>
<keyword evidence="6" id="KW-0851">Voltage-gated channel</keyword>
<name>A0A6G1FWW3_9PEZI</name>
<evidence type="ECO:0000256" key="7">
    <source>
        <dbReference type="ARBA" id="ARBA00022989"/>
    </source>
</evidence>
<evidence type="ECO:0000313" key="15">
    <source>
        <dbReference type="EMBL" id="KAF1810192.1"/>
    </source>
</evidence>
<evidence type="ECO:0000256" key="8">
    <source>
        <dbReference type="ARBA" id="ARBA00023054"/>
    </source>
</evidence>
<keyword evidence="8" id="KW-0175">Coiled coil</keyword>
<evidence type="ECO:0000256" key="13">
    <source>
        <dbReference type="SAM" id="Phobius"/>
    </source>
</evidence>
<keyword evidence="5 13" id="KW-0812">Transmembrane</keyword>
<dbReference type="PANTHER" id="PTHR46480">
    <property type="entry name" value="F20B24.22"/>
    <property type="match status" value="1"/>
</dbReference>
<evidence type="ECO:0000313" key="16">
    <source>
        <dbReference type="Proteomes" id="UP000504638"/>
    </source>
</evidence>
<keyword evidence="7 13" id="KW-1133">Transmembrane helix</keyword>
<evidence type="ECO:0000256" key="10">
    <source>
        <dbReference type="ARBA" id="ARBA00023136"/>
    </source>
</evidence>
<evidence type="ECO:0000256" key="2">
    <source>
        <dbReference type="ARBA" id="ARBA00015897"/>
    </source>
</evidence>
<sequence length="139" mass="15494">MINLYTCEQRCNGIQSKAASHALGTLGNVSFAFSCLFMAELVFSIWAFGAQYFRSWFRVFDATVIIGNLVVDTLLRGVTKDAASLAVILRLWRLYKIGKEVSGGAAGLMEVLNGRIEVLEKENHRLRTQLTSLSPELDY</sequence>
<keyword evidence="9" id="KW-0406">Ion transport</keyword>
<dbReference type="EMBL" id="ML975167">
    <property type="protein sequence ID" value="KAF1810192.1"/>
    <property type="molecule type" value="Genomic_DNA"/>
</dbReference>
<dbReference type="PANTHER" id="PTHR46480:SF1">
    <property type="entry name" value="VOLTAGE-GATED HYDROGEN CHANNEL 1"/>
    <property type="match status" value="1"/>
</dbReference>
<dbReference type="GO" id="GO:0030171">
    <property type="term" value="F:voltage-gated proton channel activity"/>
    <property type="evidence" value="ECO:0007669"/>
    <property type="project" value="InterPro"/>
</dbReference>
<dbReference type="OrthoDB" id="427456at2759"/>
<evidence type="ECO:0000256" key="11">
    <source>
        <dbReference type="ARBA" id="ARBA00023303"/>
    </source>
</evidence>
<dbReference type="GeneID" id="54417190"/>
<dbReference type="GO" id="GO:0034702">
    <property type="term" value="C:monoatomic ion channel complex"/>
    <property type="evidence" value="ECO:0007669"/>
    <property type="project" value="UniProtKB-KW"/>
</dbReference>
<reference evidence="17" key="2">
    <citation type="submission" date="2020-04" db="EMBL/GenBank/DDBJ databases">
        <authorList>
            <consortium name="NCBI Genome Project"/>
        </authorList>
    </citation>
    <scope>NUCLEOTIDE SEQUENCE</scope>
    <source>
        <strain evidence="17">CBS 781.70</strain>
    </source>
</reference>
<protein>
    <recommendedName>
        <fullName evidence="2">Voltage-gated hydrogen channel 1</fullName>
    </recommendedName>
    <alternativeName>
        <fullName evidence="12">Hydrogen voltage-gated channel 1</fullName>
    </alternativeName>
</protein>
<evidence type="ECO:0000256" key="6">
    <source>
        <dbReference type="ARBA" id="ARBA00022882"/>
    </source>
</evidence>
<evidence type="ECO:0000256" key="4">
    <source>
        <dbReference type="ARBA" id="ARBA00022475"/>
    </source>
</evidence>
<dbReference type="InterPro" id="IPR027359">
    <property type="entry name" value="Volt_channel_dom_sf"/>
</dbReference>
<accession>A0A6G1FWW3</accession>
<reference evidence="15 17" key="1">
    <citation type="submission" date="2020-01" db="EMBL/GenBank/DDBJ databases">
        <authorList>
            <consortium name="DOE Joint Genome Institute"/>
            <person name="Haridas S."/>
            <person name="Albert R."/>
            <person name="Binder M."/>
            <person name="Bloem J."/>
            <person name="Labutti K."/>
            <person name="Salamov A."/>
            <person name="Andreopoulos B."/>
            <person name="Baker S.E."/>
            <person name="Barry K."/>
            <person name="Bills G."/>
            <person name="Bluhm B.H."/>
            <person name="Cannon C."/>
            <person name="Castanera R."/>
            <person name="Culley D.E."/>
            <person name="Daum C."/>
            <person name="Ezra D."/>
            <person name="Gonzalez J.B."/>
            <person name="Henrissat B."/>
            <person name="Kuo A."/>
            <person name="Liang C."/>
            <person name="Lipzen A."/>
            <person name="Lutzoni F."/>
            <person name="Magnuson J."/>
            <person name="Mondo S."/>
            <person name="Nolan M."/>
            <person name="Ohm R."/>
            <person name="Pangilinan J."/>
            <person name="Park H.-J."/>
            <person name="Ramirez L."/>
            <person name="Alfaro M."/>
            <person name="Sun H."/>
            <person name="Tritt A."/>
            <person name="Yoshinaga Y."/>
            <person name="Zwiers L.-H."/>
            <person name="Turgeon B.G."/>
            <person name="Goodwin S.B."/>
            <person name="Spatafora J.W."/>
            <person name="Crous P.W."/>
            <person name="Grigoriev I.V."/>
        </authorList>
    </citation>
    <scope>NUCLEOTIDE SEQUENCE</scope>
    <source>
        <strain evidence="15 17">CBS 781.70</strain>
    </source>
</reference>
<keyword evidence="4" id="KW-1003">Cell membrane</keyword>
<evidence type="ECO:0000259" key="14">
    <source>
        <dbReference type="Pfam" id="PF00520"/>
    </source>
</evidence>